<evidence type="ECO:0000313" key="2">
    <source>
        <dbReference type="Proteomes" id="UP000275663"/>
    </source>
</evidence>
<dbReference type="AlphaFoldDB" id="A0A3S9HF42"/>
<reference evidence="1 2" key="1">
    <citation type="journal article" date="2011" name="Int. J. Syst. Evol. Microbiol.">
        <title>Description of Undibacterium oligocarboniphilum sp. nov., isolated from purified water, and Undibacterium pigrum strain CCUG 49012 as the type strain of Undibacterium parvum sp. nov., and emended descriptions of the genus Undibacterium and the species Undibacterium pigrum.</title>
        <authorList>
            <person name="Eder W."/>
            <person name="Wanner G."/>
            <person name="Ludwig W."/>
            <person name="Busse H.J."/>
            <person name="Ziemke-Kageler F."/>
            <person name="Lang E."/>
        </authorList>
    </citation>
    <scope>NUCLEOTIDE SEQUENCE [LARGE SCALE GENOMIC DNA]</scope>
    <source>
        <strain evidence="1 2">DSM 23061</strain>
    </source>
</reference>
<accession>A0A3S9HF42</accession>
<protein>
    <submittedName>
        <fullName evidence="1">Uncharacterized protein</fullName>
    </submittedName>
</protein>
<dbReference type="KEGG" id="upv:EJN92_01025"/>
<proteinExistence type="predicted"/>
<keyword evidence="2" id="KW-1185">Reference proteome</keyword>
<dbReference type="EMBL" id="CP034464">
    <property type="protein sequence ID" value="AZP10737.1"/>
    <property type="molecule type" value="Genomic_DNA"/>
</dbReference>
<sequence length="68" mass="7445">MRKHIALRQFGAAVDLTFDSAFDLGFDLGFDLALDLAFDLGFDSAFDSNSHVALPIVRGGKWIRSEAV</sequence>
<name>A0A3S9HF42_9BURK</name>
<evidence type="ECO:0000313" key="1">
    <source>
        <dbReference type="EMBL" id="AZP10737.1"/>
    </source>
</evidence>
<dbReference type="RefSeq" id="WP_126126136.1">
    <property type="nucleotide sequence ID" value="NZ_CP034464.1"/>
</dbReference>
<gene>
    <name evidence="1" type="ORF">EJN92_01025</name>
</gene>
<organism evidence="1 2">
    <name type="scientific">Undibacterium parvum</name>
    <dbReference type="NCBI Taxonomy" id="401471"/>
    <lineage>
        <taxon>Bacteria</taxon>
        <taxon>Pseudomonadati</taxon>
        <taxon>Pseudomonadota</taxon>
        <taxon>Betaproteobacteria</taxon>
        <taxon>Burkholderiales</taxon>
        <taxon>Oxalobacteraceae</taxon>
        <taxon>Undibacterium</taxon>
    </lineage>
</organism>
<dbReference type="Proteomes" id="UP000275663">
    <property type="component" value="Chromosome"/>
</dbReference>